<dbReference type="Proteomes" id="UP000000561">
    <property type="component" value="Chromosome 3"/>
</dbReference>
<dbReference type="GeneID" id="23567903"/>
<accession>A0A0D1E7N7</accession>
<evidence type="ECO:0000313" key="3">
    <source>
        <dbReference type="Proteomes" id="UP000000561"/>
    </source>
</evidence>
<gene>
    <name evidence="2" type="ORF">UMAG_12144</name>
</gene>
<evidence type="ECO:0000256" key="1">
    <source>
        <dbReference type="SAM" id="MobiDB-lite"/>
    </source>
</evidence>
<dbReference type="RefSeq" id="XP_011388124.1">
    <property type="nucleotide sequence ID" value="XM_011389822.1"/>
</dbReference>
<feature type="region of interest" description="Disordered" evidence="1">
    <location>
        <begin position="1"/>
        <end position="23"/>
    </location>
</feature>
<reference evidence="2 3" key="1">
    <citation type="journal article" date="2006" name="Nature">
        <title>Insights from the genome of the biotrophic fungal plant pathogen Ustilago maydis.</title>
        <authorList>
            <person name="Kamper J."/>
            <person name="Kahmann R."/>
            <person name="Bolker M."/>
            <person name="Ma L.J."/>
            <person name="Brefort T."/>
            <person name="Saville B.J."/>
            <person name="Banuett F."/>
            <person name="Kronstad J.W."/>
            <person name="Gold S.E."/>
            <person name="Muller O."/>
            <person name="Perlin M.H."/>
            <person name="Wosten H.A."/>
            <person name="de Vries R."/>
            <person name="Ruiz-Herrera J."/>
            <person name="Reynaga-Pena C.G."/>
            <person name="Snetselaar K."/>
            <person name="McCann M."/>
            <person name="Perez-Martin J."/>
            <person name="Feldbrugge M."/>
            <person name="Basse C.W."/>
            <person name="Steinberg G."/>
            <person name="Ibeas J.I."/>
            <person name="Holloman W."/>
            <person name="Guzman P."/>
            <person name="Farman M."/>
            <person name="Stajich J.E."/>
            <person name="Sentandreu R."/>
            <person name="Gonzalez-Prieto J.M."/>
            <person name="Kennell J.C."/>
            <person name="Molina L."/>
            <person name="Schirawski J."/>
            <person name="Mendoza-Mendoza A."/>
            <person name="Greilinger D."/>
            <person name="Munch K."/>
            <person name="Rossel N."/>
            <person name="Scherer M."/>
            <person name="Vranes M."/>
            <person name="Ladendorf O."/>
            <person name="Vincon V."/>
            <person name="Fuchs U."/>
            <person name="Sandrock B."/>
            <person name="Meng S."/>
            <person name="Ho E.C."/>
            <person name="Cahill M.J."/>
            <person name="Boyce K.J."/>
            <person name="Klose J."/>
            <person name="Klosterman S.J."/>
            <person name="Deelstra H.J."/>
            <person name="Ortiz-Castellanos L."/>
            <person name="Li W."/>
            <person name="Sanchez-Alonso P."/>
            <person name="Schreier P.H."/>
            <person name="Hauser-Hahn I."/>
            <person name="Vaupel M."/>
            <person name="Koopmann E."/>
            <person name="Friedrich G."/>
            <person name="Voss H."/>
            <person name="Schluter T."/>
            <person name="Margolis J."/>
            <person name="Platt D."/>
            <person name="Swimmer C."/>
            <person name="Gnirke A."/>
            <person name="Chen F."/>
            <person name="Vysotskaia V."/>
            <person name="Mannhaupt G."/>
            <person name="Guldener U."/>
            <person name="Munsterkotter M."/>
            <person name="Haase D."/>
            <person name="Oesterheld M."/>
            <person name="Mewes H.W."/>
            <person name="Mauceli E.W."/>
            <person name="DeCaprio D."/>
            <person name="Wade C.M."/>
            <person name="Butler J."/>
            <person name="Young S."/>
            <person name="Jaffe D.B."/>
            <person name="Calvo S."/>
            <person name="Nusbaum C."/>
            <person name="Galagan J."/>
            <person name="Birren B.W."/>
        </authorList>
    </citation>
    <scope>NUCLEOTIDE SEQUENCE [LARGE SCALE GENOMIC DNA]</scope>
    <source>
        <strain evidence="3">DSM 14603 / FGSC 9021 / UM521</strain>
    </source>
</reference>
<dbReference type="EMBL" id="CM003142">
    <property type="protein sequence ID" value="KIS70415.1"/>
    <property type="molecule type" value="Genomic_DNA"/>
</dbReference>
<organism evidence="2 3">
    <name type="scientific">Mycosarcoma maydis</name>
    <name type="common">Corn smut fungus</name>
    <name type="synonym">Ustilago maydis</name>
    <dbReference type="NCBI Taxonomy" id="5270"/>
    <lineage>
        <taxon>Eukaryota</taxon>
        <taxon>Fungi</taxon>
        <taxon>Dikarya</taxon>
        <taxon>Basidiomycota</taxon>
        <taxon>Ustilaginomycotina</taxon>
        <taxon>Ustilaginomycetes</taxon>
        <taxon>Ustilaginales</taxon>
        <taxon>Ustilaginaceae</taxon>
        <taxon>Mycosarcoma</taxon>
    </lineage>
</organism>
<keyword evidence="3" id="KW-1185">Reference proteome</keyword>
<dbReference type="VEuPathDB" id="FungiDB:UMAG_12144"/>
<protein>
    <submittedName>
        <fullName evidence="2">Uncharacterized protein</fullName>
    </submittedName>
</protein>
<name>A0A0D1E7N7_MYCMD</name>
<sequence length="65" mass="7145">MAEGDASADTDTKVSNKVSELGDDNPSYLESPWFGFYDDYYTRDSSIVRITQLFNIRGESLAGAG</sequence>
<proteinExistence type="predicted"/>
<dbReference type="AlphaFoldDB" id="A0A0D1E7N7"/>
<dbReference type="OrthoDB" id="413361at2759"/>
<evidence type="ECO:0000313" key="2">
    <source>
        <dbReference type="EMBL" id="KIS70415.1"/>
    </source>
</evidence>
<dbReference type="KEGG" id="uma:UMAG_12144"/>
<dbReference type="InParanoid" id="A0A0D1E7N7"/>